<gene>
    <name evidence="4" type="ORF">FJY68_05650</name>
</gene>
<dbReference type="Pfam" id="PF19289">
    <property type="entry name" value="PmbA_TldD_3rd"/>
    <property type="match status" value="1"/>
</dbReference>
<dbReference type="GO" id="GO:0006508">
    <property type="term" value="P:proteolysis"/>
    <property type="evidence" value="ECO:0007669"/>
    <property type="project" value="InterPro"/>
</dbReference>
<dbReference type="SUPFAM" id="SSF111283">
    <property type="entry name" value="Putative modulator of DNA gyrase, PmbA/TldD"/>
    <property type="match status" value="1"/>
</dbReference>
<dbReference type="GO" id="GO:0005829">
    <property type="term" value="C:cytosol"/>
    <property type="evidence" value="ECO:0007669"/>
    <property type="project" value="TreeGrafter"/>
</dbReference>
<organism evidence="4 5">
    <name type="scientific">candidate division WOR-3 bacterium</name>
    <dbReference type="NCBI Taxonomy" id="2052148"/>
    <lineage>
        <taxon>Bacteria</taxon>
        <taxon>Bacteria division WOR-3</taxon>
    </lineage>
</organism>
<dbReference type="PANTHER" id="PTHR30624">
    <property type="entry name" value="UNCHARACTERIZED PROTEIN TLDD AND PMBA"/>
    <property type="match status" value="1"/>
</dbReference>
<evidence type="ECO:0000313" key="4">
    <source>
        <dbReference type="EMBL" id="MBM3331324.1"/>
    </source>
</evidence>
<dbReference type="InterPro" id="IPR035068">
    <property type="entry name" value="TldD/PmbA_N"/>
</dbReference>
<protein>
    <submittedName>
        <fullName evidence="4">TldD/PmbA family protein</fullName>
    </submittedName>
</protein>
<feature type="domain" description="Metalloprotease TldD/E C-terminal" evidence="3">
    <location>
        <begin position="231"/>
        <end position="471"/>
    </location>
</feature>
<accession>A0A937XFD2</accession>
<dbReference type="PANTHER" id="PTHR30624:SF0">
    <property type="entry name" value="METALLOPROTEASE SLR0863"/>
    <property type="match status" value="1"/>
</dbReference>
<dbReference type="InterPro" id="IPR045569">
    <property type="entry name" value="Metalloprtase-TldD/E_C"/>
</dbReference>
<evidence type="ECO:0000256" key="1">
    <source>
        <dbReference type="ARBA" id="ARBA00005836"/>
    </source>
</evidence>
<comment type="similarity">
    <text evidence="1">Belongs to the peptidase U62 family.</text>
</comment>
<evidence type="ECO:0000313" key="5">
    <source>
        <dbReference type="Proteomes" id="UP000779900"/>
    </source>
</evidence>
<proteinExistence type="inferred from homology"/>
<dbReference type="InterPro" id="IPR036059">
    <property type="entry name" value="TldD/PmbA_sf"/>
</dbReference>
<feature type="region of interest" description="Disordered" evidence="2">
    <location>
        <begin position="38"/>
        <end position="57"/>
    </location>
</feature>
<evidence type="ECO:0000259" key="3">
    <source>
        <dbReference type="Pfam" id="PF19289"/>
    </source>
</evidence>
<dbReference type="InterPro" id="IPR051463">
    <property type="entry name" value="Peptidase_U62_metallo"/>
</dbReference>
<comment type="caution">
    <text evidence="4">The sequence shown here is derived from an EMBL/GenBank/DDBJ whole genome shotgun (WGS) entry which is preliminary data.</text>
</comment>
<name>A0A937XFD2_UNCW3</name>
<sequence>MSHNLPPALETLRGFLPELVAEAETKAPYATALVTQSAGETVAKSPADERTNPVPPRPGIRISVWDGATFHSVATSRVDDRDYLLRLTRGLAESIRVKQGPMPDPGAQLDRHFRSEFQQDPEQVTASQRQEICRHAFEQLARFDKRIVAPRAVYVYEREYRLFCNRSRLLSSDVSNVGFYLVPLASDGKKQVMNFKGSVAPGHEAACITDEVIRETAELAVQYLSAEKVPPGEYRVILDPDITGTLAHESFGHGCEMDALMRGTARAALYVGRRVGSDLVNIVDFGGLPGRHGSIFFSDDGVLAEEPAVLVKDGILQPTLMTDLYSYLHMRDRLPGLKLSANGRLQDYDHPIYARMTNTYFLPLAQEKGGKTKDELIADSGDAVLIEQLTSGMEDPLGWGVQLQALRGREIKGGKLTGKLYYQVGLTGYVPDVLASIDGITSELDVSSGGSCGKGHKEYVRVSSGGPYIRCRMKLG</sequence>
<dbReference type="AlphaFoldDB" id="A0A937XFD2"/>
<dbReference type="EMBL" id="VGIR01000025">
    <property type="protein sequence ID" value="MBM3331324.1"/>
    <property type="molecule type" value="Genomic_DNA"/>
</dbReference>
<reference evidence="4" key="1">
    <citation type="submission" date="2019-03" db="EMBL/GenBank/DDBJ databases">
        <title>Lake Tanganyika Metagenome-Assembled Genomes (MAGs).</title>
        <authorList>
            <person name="Tran P."/>
        </authorList>
    </citation>
    <scope>NUCLEOTIDE SEQUENCE</scope>
    <source>
        <strain evidence="4">K_DeepCast_150m_m2_040</strain>
    </source>
</reference>
<evidence type="ECO:0000256" key="2">
    <source>
        <dbReference type="SAM" id="MobiDB-lite"/>
    </source>
</evidence>
<dbReference type="Gene3D" id="3.30.2290.10">
    <property type="entry name" value="PmbA/TldD superfamily"/>
    <property type="match status" value="1"/>
</dbReference>
<dbReference type="Proteomes" id="UP000779900">
    <property type="component" value="Unassembled WGS sequence"/>
</dbReference>
<dbReference type="GO" id="GO:0008237">
    <property type="term" value="F:metallopeptidase activity"/>
    <property type="evidence" value="ECO:0007669"/>
    <property type="project" value="InterPro"/>
</dbReference>